<evidence type="ECO:0000256" key="5">
    <source>
        <dbReference type="ARBA" id="ARBA00023004"/>
    </source>
</evidence>
<evidence type="ECO:0000313" key="8">
    <source>
        <dbReference type="EMBL" id="ALV05516.1"/>
    </source>
</evidence>
<keyword evidence="1 7" id="KW-0813">Transport</keyword>
<dbReference type="AlphaFoldDB" id="A0A0U3MDG5"/>
<dbReference type="InterPro" id="IPR000170">
    <property type="entry name" value="High_potential_FeS_prot"/>
</dbReference>
<dbReference type="OrthoDB" id="5298540at2"/>
<evidence type="ECO:0000256" key="7">
    <source>
        <dbReference type="RuleBase" id="RU000620"/>
    </source>
</evidence>
<gene>
    <name evidence="8" type="ORF">RD2015_1022</name>
</gene>
<dbReference type="GO" id="GO:0019646">
    <property type="term" value="P:aerobic electron transport chain"/>
    <property type="evidence" value="ECO:0007669"/>
    <property type="project" value="InterPro"/>
</dbReference>
<organism evidence="8 9">
    <name type="scientific">Roseateles depolymerans</name>
    <dbReference type="NCBI Taxonomy" id="76731"/>
    <lineage>
        <taxon>Bacteria</taxon>
        <taxon>Pseudomonadati</taxon>
        <taxon>Pseudomonadota</taxon>
        <taxon>Betaproteobacteria</taxon>
        <taxon>Burkholderiales</taxon>
        <taxon>Sphaerotilaceae</taxon>
        <taxon>Roseateles</taxon>
    </lineage>
</organism>
<keyword evidence="4 7" id="KW-0249">Electron transport</keyword>
<dbReference type="GO" id="GO:0046872">
    <property type="term" value="F:metal ion binding"/>
    <property type="evidence" value="ECO:0007669"/>
    <property type="project" value="UniProtKB-KW"/>
</dbReference>
<dbReference type="GO" id="GO:0009055">
    <property type="term" value="F:electron transfer activity"/>
    <property type="evidence" value="ECO:0007669"/>
    <property type="project" value="InterPro"/>
</dbReference>
<proteinExistence type="inferred from homology"/>
<dbReference type="InterPro" id="IPR036369">
    <property type="entry name" value="HIPIP_sf"/>
</dbReference>
<evidence type="ECO:0000256" key="6">
    <source>
        <dbReference type="ARBA" id="ARBA00023014"/>
    </source>
</evidence>
<reference evidence="8 9" key="1">
    <citation type="submission" date="2015-12" db="EMBL/GenBank/DDBJ databases">
        <title>Complete genome of Roseateles depolymerans KCTC 42856.</title>
        <authorList>
            <person name="Kim K.M."/>
        </authorList>
    </citation>
    <scope>NUCLEOTIDE SEQUENCE [LARGE SCALE GENOMIC DNA]</scope>
    <source>
        <strain evidence="8 9">KCTC 42856</strain>
    </source>
</reference>
<dbReference type="KEGG" id="rdp:RD2015_1022"/>
<dbReference type="Proteomes" id="UP000060699">
    <property type="component" value="Chromosome"/>
</dbReference>
<evidence type="ECO:0000256" key="2">
    <source>
        <dbReference type="ARBA" id="ARBA00022485"/>
    </source>
</evidence>
<keyword evidence="9" id="KW-1185">Reference proteome</keyword>
<keyword evidence="3 7" id="KW-0479">Metal-binding</keyword>
<keyword evidence="5 7" id="KW-0408">Iron</keyword>
<dbReference type="PROSITE" id="PS51318">
    <property type="entry name" value="TAT"/>
    <property type="match status" value="1"/>
</dbReference>
<dbReference type="STRING" id="76731.RD2015_1022"/>
<dbReference type="InterPro" id="IPR006311">
    <property type="entry name" value="TAT_signal"/>
</dbReference>
<evidence type="ECO:0000256" key="1">
    <source>
        <dbReference type="ARBA" id="ARBA00022448"/>
    </source>
</evidence>
<dbReference type="PATRIC" id="fig|76731.3.peg.1041"/>
<dbReference type="GO" id="GO:0051539">
    <property type="term" value="F:4 iron, 4 sulfur cluster binding"/>
    <property type="evidence" value="ECO:0007669"/>
    <property type="project" value="UniProtKB-KW"/>
</dbReference>
<evidence type="ECO:0000313" key="9">
    <source>
        <dbReference type="Proteomes" id="UP000060699"/>
    </source>
</evidence>
<keyword evidence="2 7" id="KW-0004">4Fe-4S</keyword>
<name>A0A0U3MDG5_9BURK</name>
<accession>A0A0U3MDG5</accession>
<dbReference type="Gene3D" id="4.10.490.10">
    <property type="entry name" value="High potential iron-sulphur protein"/>
    <property type="match status" value="1"/>
</dbReference>
<dbReference type="RefSeq" id="WP_058933974.1">
    <property type="nucleotide sequence ID" value="NZ_CP013729.1"/>
</dbReference>
<comment type="similarity">
    <text evidence="7">Belongs to the high-potential iron-sulfur protein (HiPIP) family.</text>
</comment>
<dbReference type="PROSITE" id="PS51373">
    <property type="entry name" value="HIPIP"/>
    <property type="match status" value="1"/>
</dbReference>
<dbReference type="EMBL" id="CP013729">
    <property type="protein sequence ID" value="ALV05516.1"/>
    <property type="molecule type" value="Genomic_DNA"/>
</dbReference>
<sequence length="100" mass="10383" precursor="true">MNSRRQFIRLVPLAGAGLLVGPAWSQTMVDEKDPTAVSLGYHADASKVDKAKQPKYVAGSACGNCSLYQGKAGAASGPCPIFAGKHVAAKGWCSAYVKKA</sequence>
<evidence type="ECO:0000256" key="4">
    <source>
        <dbReference type="ARBA" id="ARBA00022982"/>
    </source>
</evidence>
<comment type="function">
    <text evidence="7">Specific class of high-redox-potential 4Fe-4S ferredoxins. Functions in anaerobic electron transport in most purple and in some other photosynthetic bacteria and in at least one genus (Paracoccus) of halophilic, denitrifying bacteria.</text>
</comment>
<dbReference type="SUPFAM" id="SSF57652">
    <property type="entry name" value="HIPIP (high potential iron protein)"/>
    <property type="match status" value="1"/>
</dbReference>
<protein>
    <recommendedName>
        <fullName evidence="7">High-potential iron-sulfur protein</fullName>
        <shortName evidence="7">HiPIP</shortName>
    </recommendedName>
</protein>
<comment type="subunit">
    <text evidence="7">Homodimer.</text>
</comment>
<dbReference type="Pfam" id="PF01355">
    <property type="entry name" value="HIPIP"/>
    <property type="match status" value="1"/>
</dbReference>
<keyword evidence="6 7" id="KW-0411">Iron-sulfur</keyword>
<evidence type="ECO:0000256" key="3">
    <source>
        <dbReference type="ARBA" id="ARBA00022723"/>
    </source>
</evidence>